<name>A0A1H2QUG0_9FLAO</name>
<evidence type="ECO:0008006" key="3">
    <source>
        <dbReference type="Google" id="ProtNLM"/>
    </source>
</evidence>
<protein>
    <recommendedName>
        <fullName evidence="3">Signal transducing protein</fullName>
    </recommendedName>
</protein>
<proteinExistence type="predicted"/>
<reference evidence="2" key="1">
    <citation type="submission" date="2016-10" db="EMBL/GenBank/DDBJ databases">
        <authorList>
            <person name="Varghese N."/>
            <person name="Submissions S."/>
        </authorList>
    </citation>
    <scope>NUCLEOTIDE SEQUENCE [LARGE SCALE GENOMIC DNA]</scope>
    <source>
        <strain evidence="2">DSM 15718</strain>
    </source>
</reference>
<dbReference type="AlphaFoldDB" id="A0A1H2QUG0"/>
<dbReference type="EMBL" id="FNMV01000001">
    <property type="protein sequence ID" value="SDW10510.1"/>
    <property type="molecule type" value="Genomic_DNA"/>
</dbReference>
<gene>
    <name evidence="1" type="ORF">SAMN05444338_101263</name>
</gene>
<accession>A0A1H2QUG0</accession>
<evidence type="ECO:0000313" key="2">
    <source>
        <dbReference type="Proteomes" id="UP000198569"/>
    </source>
</evidence>
<organism evidence="1 2">
    <name type="scientific">Flavobacterium degerlachei</name>
    <dbReference type="NCBI Taxonomy" id="229203"/>
    <lineage>
        <taxon>Bacteria</taxon>
        <taxon>Pseudomonadati</taxon>
        <taxon>Bacteroidota</taxon>
        <taxon>Flavobacteriia</taxon>
        <taxon>Flavobacteriales</taxon>
        <taxon>Flavobacteriaceae</taxon>
        <taxon>Flavobacterium</taxon>
    </lineage>
</organism>
<dbReference type="Proteomes" id="UP000198569">
    <property type="component" value="Unassembled WGS sequence"/>
</dbReference>
<keyword evidence="2" id="KW-1185">Reference proteome</keyword>
<sequence length="88" mass="10396">MYLYEKNLIMEAFITIAVFDYIHEIEILKHRLDQEGLQYFFENEIMSSFAPMYSTALGGIKLKIHPNDFATVKTILQEMKYDNNLKIV</sequence>
<evidence type="ECO:0000313" key="1">
    <source>
        <dbReference type="EMBL" id="SDW10510.1"/>
    </source>
</evidence>
<dbReference type="STRING" id="229203.SAMN05444338_101263"/>